<dbReference type="AlphaFoldDB" id="A0A1I8ASW6"/>
<reference evidence="8" key="1">
    <citation type="submission" date="2016-11" db="UniProtKB">
        <authorList>
            <consortium name="WormBaseParasite"/>
        </authorList>
    </citation>
    <scope>IDENTIFICATION</scope>
</reference>
<evidence type="ECO:0000256" key="1">
    <source>
        <dbReference type="ARBA" id="ARBA00004370"/>
    </source>
</evidence>
<dbReference type="CDD" id="cd00637">
    <property type="entry name" value="7tm_classA_rhodopsin-like"/>
    <property type="match status" value="1"/>
</dbReference>
<protein>
    <submittedName>
        <fullName evidence="8">G_PROTEIN_RECEP_F1_2 domain-containing protein</fullName>
    </submittedName>
</protein>
<feature type="transmembrane region" description="Helical" evidence="5">
    <location>
        <begin position="95"/>
        <end position="113"/>
    </location>
</feature>
<feature type="domain" description="G-protein coupled receptors family 1 profile" evidence="6">
    <location>
        <begin position="65"/>
        <end position="311"/>
    </location>
</feature>
<feature type="transmembrane region" description="Helical" evidence="5">
    <location>
        <begin position="205"/>
        <end position="231"/>
    </location>
</feature>
<dbReference type="Gene3D" id="1.20.1070.10">
    <property type="entry name" value="Rhodopsin 7-helix transmembrane proteins"/>
    <property type="match status" value="1"/>
</dbReference>
<feature type="transmembrane region" description="Helical" evidence="5">
    <location>
        <begin position="52"/>
        <end position="74"/>
    </location>
</feature>
<name>A0A1I8ASW6_9BILA</name>
<dbReference type="SUPFAM" id="SSF81321">
    <property type="entry name" value="Family A G protein-coupled receptor-like"/>
    <property type="match status" value="1"/>
</dbReference>
<evidence type="ECO:0000313" key="7">
    <source>
        <dbReference type="Proteomes" id="UP000095287"/>
    </source>
</evidence>
<dbReference type="InterPro" id="IPR017452">
    <property type="entry name" value="GPCR_Rhodpsn_7TM"/>
</dbReference>
<dbReference type="GO" id="GO:0016020">
    <property type="term" value="C:membrane"/>
    <property type="evidence" value="ECO:0007669"/>
    <property type="project" value="UniProtKB-SubCell"/>
</dbReference>
<evidence type="ECO:0000259" key="6">
    <source>
        <dbReference type="PROSITE" id="PS50262"/>
    </source>
</evidence>
<feature type="transmembrane region" description="Helical" evidence="5">
    <location>
        <begin position="290"/>
        <end position="315"/>
    </location>
</feature>
<evidence type="ECO:0000256" key="3">
    <source>
        <dbReference type="ARBA" id="ARBA00022989"/>
    </source>
</evidence>
<proteinExistence type="predicted"/>
<keyword evidence="4 5" id="KW-0472">Membrane</keyword>
<dbReference type="Proteomes" id="UP000095287">
    <property type="component" value="Unplaced"/>
</dbReference>
<keyword evidence="3 5" id="KW-1133">Transmembrane helix</keyword>
<evidence type="ECO:0000256" key="2">
    <source>
        <dbReference type="ARBA" id="ARBA00022692"/>
    </source>
</evidence>
<feature type="transmembrane region" description="Helical" evidence="5">
    <location>
        <begin position="163"/>
        <end position="185"/>
    </location>
</feature>
<comment type="subcellular location">
    <subcellularLocation>
        <location evidence="1">Membrane</location>
    </subcellularLocation>
</comment>
<feature type="transmembrane region" description="Helical" evidence="5">
    <location>
        <begin position="133"/>
        <end position="151"/>
    </location>
</feature>
<sequence length="345" mass="39621">MDAEMTKNYDPVVITMLLHTDSACSMTFFKVVENATDLDDGVPALEAYVPNSVIYVILYLLALPPNILLAYLGLKQGLITSRVKYPTLGMTFANLFGLVGFLILNFVYLFAVINDIRMSLFLCSLFRTLFYNSSYVCYFLFPVLAIDQWLMVCHNRRLHINTLFGVISVCFMIPMAVGLYDLFLQDVILYDFMFTYIRMSPYTNVFFFFVLAPSFFIFSFICNLLVLLSIVQRQSKTARAQIGRSLNPRQLQQQKSVVYTYTLQAFVPLVLATPYYIACVFFMFSVEIDIRWFIIGEAIIGAHPLSNALITLFLLRPYRRALRKIYPNHRKRYNSIQGGGATHSV</sequence>
<keyword evidence="2 5" id="KW-0812">Transmembrane</keyword>
<keyword evidence="7" id="KW-1185">Reference proteome</keyword>
<accession>A0A1I8ASW6</accession>
<evidence type="ECO:0000256" key="5">
    <source>
        <dbReference type="SAM" id="Phobius"/>
    </source>
</evidence>
<feature type="transmembrane region" description="Helical" evidence="5">
    <location>
        <begin position="258"/>
        <end position="284"/>
    </location>
</feature>
<evidence type="ECO:0000313" key="8">
    <source>
        <dbReference type="WBParaSite" id="L893_g8881.t1"/>
    </source>
</evidence>
<organism evidence="7 8">
    <name type="scientific">Steinernema glaseri</name>
    <dbReference type="NCBI Taxonomy" id="37863"/>
    <lineage>
        <taxon>Eukaryota</taxon>
        <taxon>Metazoa</taxon>
        <taxon>Ecdysozoa</taxon>
        <taxon>Nematoda</taxon>
        <taxon>Chromadorea</taxon>
        <taxon>Rhabditida</taxon>
        <taxon>Tylenchina</taxon>
        <taxon>Panagrolaimomorpha</taxon>
        <taxon>Strongyloidoidea</taxon>
        <taxon>Steinernematidae</taxon>
        <taxon>Steinernema</taxon>
    </lineage>
</organism>
<dbReference type="PROSITE" id="PS50262">
    <property type="entry name" value="G_PROTEIN_RECEP_F1_2"/>
    <property type="match status" value="1"/>
</dbReference>
<evidence type="ECO:0000256" key="4">
    <source>
        <dbReference type="ARBA" id="ARBA00023136"/>
    </source>
</evidence>
<dbReference type="WBParaSite" id="L893_g8881.t1">
    <property type="protein sequence ID" value="L893_g8881.t1"/>
    <property type="gene ID" value="L893_g8881"/>
</dbReference>